<feature type="compositionally biased region" description="Basic and acidic residues" evidence="1">
    <location>
        <begin position="89"/>
        <end position="99"/>
    </location>
</feature>
<feature type="region of interest" description="Disordered" evidence="1">
    <location>
        <begin position="46"/>
        <end position="110"/>
    </location>
</feature>
<feature type="compositionally biased region" description="Acidic residues" evidence="1">
    <location>
        <begin position="126"/>
        <end position="144"/>
    </location>
</feature>
<dbReference type="Proteomes" id="UP000664203">
    <property type="component" value="Unassembled WGS sequence"/>
</dbReference>
<gene>
    <name evidence="2" type="ORF">ALECFALPRED_002943</name>
</gene>
<feature type="compositionally biased region" description="Low complexity" evidence="1">
    <location>
        <begin position="192"/>
        <end position="203"/>
    </location>
</feature>
<evidence type="ECO:0000256" key="1">
    <source>
        <dbReference type="SAM" id="MobiDB-lite"/>
    </source>
</evidence>
<protein>
    <submittedName>
        <fullName evidence="2">Uncharacterized protein</fullName>
    </submittedName>
</protein>
<keyword evidence="3" id="KW-1185">Reference proteome</keyword>
<evidence type="ECO:0000313" key="3">
    <source>
        <dbReference type="Proteomes" id="UP000664203"/>
    </source>
</evidence>
<reference evidence="2" key="1">
    <citation type="submission" date="2021-03" db="EMBL/GenBank/DDBJ databases">
        <authorList>
            <person name="Tagirdzhanova G."/>
        </authorList>
    </citation>
    <scope>NUCLEOTIDE SEQUENCE</scope>
</reference>
<dbReference type="EMBL" id="CAJPDR010000002">
    <property type="protein sequence ID" value="CAF9903719.1"/>
    <property type="molecule type" value="Genomic_DNA"/>
</dbReference>
<organism evidence="2 3">
    <name type="scientific">Alectoria fallacina</name>
    <dbReference type="NCBI Taxonomy" id="1903189"/>
    <lineage>
        <taxon>Eukaryota</taxon>
        <taxon>Fungi</taxon>
        <taxon>Dikarya</taxon>
        <taxon>Ascomycota</taxon>
        <taxon>Pezizomycotina</taxon>
        <taxon>Lecanoromycetes</taxon>
        <taxon>OSLEUM clade</taxon>
        <taxon>Lecanoromycetidae</taxon>
        <taxon>Lecanorales</taxon>
        <taxon>Lecanorineae</taxon>
        <taxon>Parmeliaceae</taxon>
        <taxon>Alectoria</taxon>
    </lineage>
</organism>
<accession>A0A8H3EEE3</accession>
<proteinExistence type="predicted"/>
<evidence type="ECO:0000313" key="2">
    <source>
        <dbReference type="EMBL" id="CAF9903719.1"/>
    </source>
</evidence>
<sequence>MQYYKENMNSLMPIFPASGNGITRGFRDMDDEESGFELETSRVVAPVDVPPPNHTESPTAANLKQVDLTRSGDEDESVSSKAGNNVNRLEGDTSARTEVETPIAHGMARANPLNMRPVAFAFKGDVEEEPSEREDDEHDLESDFENVSSYDSPSLGDGDYSPTNSKTSDLRGPGSTSIGFPKADNGTGSYKTSSDSATAGTSSHKPRGRRNGGLKDVARNGLQPPAHAGPSANRLRTLCRVYDSDERFLPREEQGNSTTTRRVSPTFSVPPWHRQWIEYLEAKGHDEFIMDTRGSLW</sequence>
<dbReference type="AlphaFoldDB" id="A0A8H3EEE3"/>
<name>A0A8H3EEE3_9LECA</name>
<feature type="region of interest" description="Disordered" evidence="1">
    <location>
        <begin position="125"/>
        <end position="234"/>
    </location>
</feature>
<comment type="caution">
    <text evidence="2">The sequence shown here is derived from an EMBL/GenBank/DDBJ whole genome shotgun (WGS) entry which is preliminary data.</text>
</comment>